<organism evidence="3 4">
    <name type="scientific">Seminavis robusta</name>
    <dbReference type="NCBI Taxonomy" id="568900"/>
    <lineage>
        <taxon>Eukaryota</taxon>
        <taxon>Sar</taxon>
        <taxon>Stramenopiles</taxon>
        <taxon>Ochrophyta</taxon>
        <taxon>Bacillariophyta</taxon>
        <taxon>Bacillariophyceae</taxon>
        <taxon>Bacillariophycidae</taxon>
        <taxon>Naviculales</taxon>
        <taxon>Naviculaceae</taxon>
        <taxon>Seminavis</taxon>
    </lineage>
</organism>
<dbReference type="Gene3D" id="3.40.50.1110">
    <property type="entry name" value="SGNH hydrolase"/>
    <property type="match status" value="1"/>
</dbReference>
<dbReference type="OrthoDB" id="46369at2759"/>
<name>A0A9N8F033_9STRA</name>
<evidence type="ECO:0000256" key="1">
    <source>
        <dbReference type="SAM" id="MobiDB-lite"/>
    </source>
</evidence>
<gene>
    <name evidence="3" type="ORF">SEMRO_2354_G324520.1</name>
</gene>
<protein>
    <submittedName>
        <fullName evidence="3">Uncharacterized protein</fullName>
    </submittedName>
</protein>
<accession>A0A9N8F033</accession>
<dbReference type="InterPro" id="IPR036514">
    <property type="entry name" value="SGNH_hydro_sf"/>
</dbReference>
<keyword evidence="2" id="KW-1133">Transmembrane helix</keyword>
<feature type="compositionally biased region" description="Polar residues" evidence="1">
    <location>
        <begin position="1"/>
        <end position="10"/>
    </location>
</feature>
<keyword evidence="4" id="KW-1185">Reference proteome</keyword>
<feature type="region of interest" description="Disordered" evidence="1">
    <location>
        <begin position="1"/>
        <end position="137"/>
    </location>
</feature>
<keyword evidence="2" id="KW-0812">Transmembrane</keyword>
<keyword evidence="2" id="KW-0472">Membrane</keyword>
<evidence type="ECO:0000313" key="3">
    <source>
        <dbReference type="EMBL" id="CAB9528919.1"/>
    </source>
</evidence>
<dbReference type="AlphaFoldDB" id="A0A9N8F033"/>
<dbReference type="Proteomes" id="UP001153069">
    <property type="component" value="Unassembled WGS sequence"/>
</dbReference>
<feature type="compositionally biased region" description="Polar residues" evidence="1">
    <location>
        <begin position="87"/>
        <end position="96"/>
    </location>
</feature>
<feature type="compositionally biased region" description="Polar residues" evidence="1">
    <location>
        <begin position="65"/>
        <end position="81"/>
    </location>
</feature>
<reference evidence="3" key="1">
    <citation type="submission" date="2020-06" db="EMBL/GenBank/DDBJ databases">
        <authorList>
            <consortium name="Plant Systems Biology data submission"/>
        </authorList>
    </citation>
    <scope>NUCLEOTIDE SEQUENCE</scope>
    <source>
        <strain evidence="3">D6</strain>
    </source>
</reference>
<feature type="transmembrane region" description="Helical" evidence="2">
    <location>
        <begin position="227"/>
        <end position="246"/>
    </location>
</feature>
<proteinExistence type="predicted"/>
<dbReference type="EMBL" id="CAICTM010002352">
    <property type="protein sequence ID" value="CAB9528919.1"/>
    <property type="molecule type" value="Genomic_DNA"/>
</dbReference>
<evidence type="ECO:0000313" key="4">
    <source>
        <dbReference type="Proteomes" id="UP001153069"/>
    </source>
</evidence>
<feature type="compositionally biased region" description="Low complexity" evidence="1">
    <location>
        <begin position="97"/>
        <end position="106"/>
    </location>
</feature>
<feature type="compositionally biased region" description="Low complexity" evidence="1">
    <location>
        <begin position="37"/>
        <end position="49"/>
    </location>
</feature>
<comment type="caution">
    <text evidence="3">The sequence shown here is derived from an EMBL/GenBank/DDBJ whole genome shotgun (WGS) entry which is preliminary data.</text>
</comment>
<sequence length="693" mass="78786">MTSTPLSSYHSMDEGQDGGNDHAVASPLTPDFVSATSSLSRRPVRLSPPDQSGIPHHLYHHHGNSAWNPNGATSGSHSVATAASMPNLESSDRSVYTATTTTPTTTVSSIVADKNDGGRPPPSYTGSSNQSQEHDDTITNDPKVMMMMMIPTLARPPQAQTPPAALPTTSSSIDHPYNSLMRPAWSRSRSSMGGVDSFPAGNNMAFQGLFPRIILPKVIRQRWFQQYMTIAALTAFVLVGIVTSQVTPLPHIRVAMIGNSMMYYNDFPRFLEAMSQGSIEQDSCLHGDATLHSILITGSGTFDVWRTGVAVITNASVELYHENYDEEEEQQQEYNSRYDFTRLYDYGACTVPQLLFGYDKNLDQKMEDWAFDETYESHGDDFFDDDDYYALDHDDEIYAYDFDSFMDGSNPCLMDPNYYAYRNYLYWGGDSNNQDDENFQNNGQGDDNAQDDLDRHNLYPTAPQWDYIILNDNTRSPANYYHRQDTLSILEQQYLLWFQETKSIPILMFTYAYDTPYRDMDGFRDDQDGDIDIPTFTSLTYEGYRQYAALLSQRLPEEQQPRIAPVGLAFLTVWEESYEFWKAKLFHVDRIHASPHGTYLQGCVVYCTIYGKLPSRKTALDDMESLWNDARRMAPVRHRRLPLPTREEATYLYHVAERVCLQGHIPRSFVFYENGESTTYIPSDDAFANDDIY</sequence>
<evidence type="ECO:0000256" key="2">
    <source>
        <dbReference type="SAM" id="Phobius"/>
    </source>
</evidence>
<feature type="region of interest" description="Disordered" evidence="1">
    <location>
        <begin position="433"/>
        <end position="455"/>
    </location>
</feature>